<dbReference type="InterPro" id="IPR004675">
    <property type="entry name" value="AhpD_core"/>
</dbReference>
<reference evidence="2 3" key="1">
    <citation type="submission" date="2019-02" db="EMBL/GenBank/DDBJ databases">
        <title>Deep-cultivation of Planctomycetes and their phenomic and genomic characterization uncovers novel biology.</title>
        <authorList>
            <person name="Wiegand S."/>
            <person name="Jogler M."/>
            <person name="Boedeker C."/>
            <person name="Pinto D."/>
            <person name="Vollmers J."/>
            <person name="Rivas-Marin E."/>
            <person name="Kohn T."/>
            <person name="Peeters S.H."/>
            <person name="Heuer A."/>
            <person name="Rast P."/>
            <person name="Oberbeckmann S."/>
            <person name="Bunk B."/>
            <person name="Jeske O."/>
            <person name="Meyerdierks A."/>
            <person name="Storesund J.E."/>
            <person name="Kallscheuer N."/>
            <person name="Luecker S."/>
            <person name="Lage O.M."/>
            <person name="Pohl T."/>
            <person name="Merkel B.J."/>
            <person name="Hornburger P."/>
            <person name="Mueller R.-W."/>
            <person name="Bruemmer F."/>
            <person name="Labrenz M."/>
            <person name="Spormann A.M."/>
            <person name="Op Den Camp H."/>
            <person name="Overmann J."/>
            <person name="Amann R."/>
            <person name="Jetten M.S.M."/>
            <person name="Mascher T."/>
            <person name="Medema M.H."/>
            <person name="Devos D.P."/>
            <person name="Kaster A.-K."/>
            <person name="Ovreas L."/>
            <person name="Rohde M."/>
            <person name="Galperin M.Y."/>
            <person name="Jogler C."/>
        </authorList>
    </citation>
    <scope>NUCLEOTIDE SEQUENCE [LARGE SCALE GENOMIC DNA]</scope>
    <source>
        <strain evidence="2 3">Pla123a</strain>
    </source>
</reference>
<dbReference type="PANTHER" id="PTHR35446:SF3">
    <property type="entry name" value="CMD DOMAIN-CONTAINING PROTEIN"/>
    <property type="match status" value="1"/>
</dbReference>
<dbReference type="AlphaFoldDB" id="A0A5C5ZEZ3"/>
<evidence type="ECO:0000259" key="1">
    <source>
        <dbReference type="Pfam" id="PF02627"/>
    </source>
</evidence>
<dbReference type="InterPro" id="IPR029032">
    <property type="entry name" value="AhpD-like"/>
</dbReference>
<dbReference type="PANTHER" id="PTHR35446">
    <property type="entry name" value="SI:CH211-175M2.5"/>
    <property type="match status" value="1"/>
</dbReference>
<accession>A0A5C5ZEZ3</accession>
<dbReference type="Pfam" id="PF02627">
    <property type="entry name" value="CMD"/>
    <property type="match status" value="1"/>
</dbReference>
<name>A0A5C5ZEZ3_9BACT</name>
<dbReference type="GO" id="GO:0051920">
    <property type="term" value="F:peroxiredoxin activity"/>
    <property type="evidence" value="ECO:0007669"/>
    <property type="project" value="InterPro"/>
</dbReference>
<keyword evidence="3" id="KW-1185">Reference proteome</keyword>
<sequence>MSRLPLVASDQANATQAALLQAVQSKLGRVPNLLRGLANSSAALRGYLDLSAALGADAMLTAHEREVIALAVAEANGCEYCLAAHTAIGKSTGMDAHAITAARRASGGEPTADAVAKLAAAVVATRGRVSDDDLNQFRAAGFDDAAVAEVVAAVALNTLTNYFNNLAQTEVDFPVAAPLEEVGEAAACTTACGCSV</sequence>
<dbReference type="RefSeq" id="WP_146583952.1">
    <property type="nucleotide sequence ID" value="NZ_SJPO01000001.1"/>
</dbReference>
<comment type="caution">
    <text evidence="2">The sequence shown here is derived from an EMBL/GenBank/DDBJ whole genome shotgun (WGS) entry which is preliminary data.</text>
</comment>
<dbReference type="Proteomes" id="UP000318478">
    <property type="component" value="Unassembled WGS sequence"/>
</dbReference>
<dbReference type="InterPro" id="IPR010195">
    <property type="entry name" value="Uncharacterised_peroxidase-rel"/>
</dbReference>
<organism evidence="2 3">
    <name type="scientific">Posidoniimonas polymericola</name>
    <dbReference type="NCBI Taxonomy" id="2528002"/>
    <lineage>
        <taxon>Bacteria</taxon>
        <taxon>Pseudomonadati</taxon>
        <taxon>Planctomycetota</taxon>
        <taxon>Planctomycetia</taxon>
        <taxon>Pirellulales</taxon>
        <taxon>Lacipirellulaceae</taxon>
        <taxon>Posidoniimonas</taxon>
    </lineage>
</organism>
<proteinExistence type="predicted"/>
<dbReference type="OrthoDB" id="9801997at2"/>
<evidence type="ECO:0000313" key="2">
    <source>
        <dbReference type="EMBL" id="TWT85710.1"/>
    </source>
</evidence>
<dbReference type="InterPro" id="IPR003779">
    <property type="entry name" value="CMD-like"/>
</dbReference>
<dbReference type="Gene3D" id="1.20.1290.10">
    <property type="entry name" value="AhpD-like"/>
    <property type="match status" value="1"/>
</dbReference>
<evidence type="ECO:0000313" key="3">
    <source>
        <dbReference type="Proteomes" id="UP000318478"/>
    </source>
</evidence>
<protein>
    <submittedName>
        <fullName evidence="2">Carboxymuconolactone decarboxylase family protein</fullName>
    </submittedName>
</protein>
<dbReference type="NCBIfam" id="TIGR00778">
    <property type="entry name" value="ahpD_dom"/>
    <property type="match status" value="1"/>
</dbReference>
<feature type="domain" description="Carboxymuconolactone decarboxylase-like" evidence="1">
    <location>
        <begin position="43"/>
        <end position="105"/>
    </location>
</feature>
<dbReference type="SUPFAM" id="SSF69118">
    <property type="entry name" value="AhpD-like"/>
    <property type="match status" value="1"/>
</dbReference>
<dbReference type="EMBL" id="SJPO01000001">
    <property type="protein sequence ID" value="TWT85710.1"/>
    <property type="molecule type" value="Genomic_DNA"/>
</dbReference>
<gene>
    <name evidence="2" type="ORF">Pla123a_05170</name>
</gene>
<dbReference type="NCBIfam" id="TIGR01926">
    <property type="entry name" value="peroxid_rel"/>
    <property type="match status" value="1"/>
</dbReference>